<dbReference type="InterPro" id="IPR004117">
    <property type="entry name" value="7tm6_olfct_rcpt"/>
</dbReference>
<reference evidence="10" key="1">
    <citation type="submission" date="2021-05" db="EMBL/GenBank/DDBJ databases">
        <authorList>
            <person name="Alioto T."/>
            <person name="Alioto T."/>
            <person name="Gomez Garrido J."/>
        </authorList>
    </citation>
    <scope>NUCLEOTIDE SEQUENCE</scope>
</reference>
<dbReference type="GO" id="GO:0016020">
    <property type="term" value="C:membrane"/>
    <property type="evidence" value="ECO:0007669"/>
    <property type="project" value="UniProtKB-SubCell"/>
</dbReference>
<evidence type="ECO:0000256" key="4">
    <source>
        <dbReference type="ARBA" id="ARBA00022725"/>
    </source>
</evidence>
<feature type="transmembrane region" description="Helical" evidence="9">
    <location>
        <begin position="6"/>
        <end position="27"/>
    </location>
</feature>
<keyword evidence="8" id="KW-0807">Transducer</keyword>
<dbReference type="EMBL" id="HBUF01409835">
    <property type="protein sequence ID" value="CAG6738835.1"/>
    <property type="molecule type" value="Transcribed_RNA"/>
</dbReference>
<comment type="subcellular location">
    <subcellularLocation>
        <location evidence="1">Membrane</location>
        <topology evidence="1">Multi-pass membrane protein</topology>
    </subcellularLocation>
</comment>
<keyword evidence="6 9" id="KW-0472">Membrane</keyword>
<evidence type="ECO:0000256" key="5">
    <source>
        <dbReference type="ARBA" id="ARBA00022989"/>
    </source>
</evidence>
<evidence type="ECO:0000256" key="7">
    <source>
        <dbReference type="ARBA" id="ARBA00023170"/>
    </source>
</evidence>
<accession>A0A8D8Z1F8</accession>
<evidence type="ECO:0000256" key="2">
    <source>
        <dbReference type="ARBA" id="ARBA00022606"/>
    </source>
</evidence>
<keyword evidence="2" id="KW-0716">Sensory transduction</keyword>
<evidence type="ECO:0000256" key="3">
    <source>
        <dbReference type="ARBA" id="ARBA00022692"/>
    </source>
</evidence>
<dbReference type="GO" id="GO:0007165">
    <property type="term" value="P:signal transduction"/>
    <property type="evidence" value="ECO:0007669"/>
    <property type="project" value="UniProtKB-KW"/>
</dbReference>
<proteinExistence type="predicted"/>
<keyword evidence="5 9" id="KW-1133">Transmembrane helix</keyword>
<name>A0A8D8Z1F8_9HEMI</name>
<keyword evidence="4" id="KW-0552">Olfaction</keyword>
<dbReference type="AlphaFoldDB" id="A0A8D8Z1F8"/>
<dbReference type="Pfam" id="PF02949">
    <property type="entry name" value="7tm_6"/>
    <property type="match status" value="1"/>
</dbReference>
<organism evidence="10">
    <name type="scientific">Cacopsylla melanoneura</name>
    <dbReference type="NCBI Taxonomy" id="428564"/>
    <lineage>
        <taxon>Eukaryota</taxon>
        <taxon>Metazoa</taxon>
        <taxon>Ecdysozoa</taxon>
        <taxon>Arthropoda</taxon>
        <taxon>Hexapoda</taxon>
        <taxon>Insecta</taxon>
        <taxon>Pterygota</taxon>
        <taxon>Neoptera</taxon>
        <taxon>Paraneoptera</taxon>
        <taxon>Hemiptera</taxon>
        <taxon>Sternorrhyncha</taxon>
        <taxon>Psylloidea</taxon>
        <taxon>Psyllidae</taxon>
        <taxon>Psyllinae</taxon>
        <taxon>Cacopsylla</taxon>
    </lineage>
</organism>
<protein>
    <submittedName>
        <fullName evidence="10">Uncharacterized protein</fullName>
    </submittedName>
</protein>
<evidence type="ECO:0000256" key="8">
    <source>
        <dbReference type="ARBA" id="ARBA00023224"/>
    </source>
</evidence>
<evidence type="ECO:0000313" key="10">
    <source>
        <dbReference type="EMBL" id="CAG6738835.1"/>
    </source>
</evidence>
<sequence length="134" mass="15586">MLHFLDPVAICFIALNMVNIILCLFQLVASPADISLQRYFKFTAEFISVLASFFLYCESSEYQDNNNGMVREALTQCGWETCSTQTKIDLIMLIRRVQRPNYSRFTNGTFELSRLMFLQVVKLAYSFVNFFKSK</sequence>
<dbReference type="GO" id="GO:0005549">
    <property type="term" value="F:odorant binding"/>
    <property type="evidence" value="ECO:0007669"/>
    <property type="project" value="InterPro"/>
</dbReference>
<evidence type="ECO:0000256" key="9">
    <source>
        <dbReference type="SAM" id="Phobius"/>
    </source>
</evidence>
<dbReference type="GO" id="GO:0004984">
    <property type="term" value="F:olfactory receptor activity"/>
    <property type="evidence" value="ECO:0007669"/>
    <property type="project" value="InterPro"/>
</dbReference>
<evidence type="ECO:0000256" key="1">
    <source>
        <dbReference type="ARBA" id="ARBA00004141"/>
    </source>
</evidence>
<keyword evidence="7" id="KW-0675">Receptor</keyword>
<keyword evidence="3 9" id="KW-0812">Transmembrane</keyword>
<evidence type="ECO:0000256" key="6">
    <source>
        <dbReference type="ARBA" id="ARBA00023136"/>
    </source>
</evidence>